<reference evidence="1" key="1">
    <citation type="submission" date="2018-03" db="EMBL/GenBank/DDBJ databases">
        <authorList>
            <person name="Guldener U."/>
        </authorList>
    </citation>
    <scope>NUCLEOTIDE SEQUENCE</scope>
</reference>
<protein>
    <submittedName>
        <fullName evidence="1">Uncharacterized protein</fullName>
    </submittedName>
</protein>
<comment type="caution">
    <text evidence="1">The sequence shown here is derived from an EMBL/GenBank/DDBJ whole genome shotgun (WGS) entry which is preliminary data.</text>
</comment>
<evidence type="ECO:0000313" key="2">
    <source>
        <dbReference type="Proteomes" id="UP001187734"/>
    </source>
</evidence>
<dbReference type="Proteomes" id="UP001187734">
    <property type="component" value="Unassembled WGS sequence"/>
</dbReference>
<gene>
    <name evidence="1" type="ORF">FTOL_00079</name>
</gene>
<sequence>MGILGDYEPMNWSKTLTKTLKSAFENISKPECPLTIEAFVRGLKDRPESTKNRVVTLIATKGPGAYSLQLYTARSRLVTQTANLTTEEENIVALYGTVEATRAALHSANTARKEDEKKRDRKRATMKAMENLIASHGNDIPKGMGFVLQTLNNNCNLAGMEVDDVKASITQCNNAFCRATWEKEKEKAIVAELKKAIETNEKLIIEGESNQNAAVLL</sequence>
<organism evidence="1 2">
    <name type="scientific">Fusarium torulosum</name>
    <dbReference type="NCBI Taxonomy" id="33205"/>
    <lineage>
        <taxon>Eukaryota</taxon>
        <taxon>Fungi</taxon>
        <taxon>Dikarya</taxon>
        <taxon>Ascomycota</taxon>
        <taxon>Pezizomycotina</taxon>
        <taxon>Sordariomycetes</taxon>
        <taxon>Hypocreomycetidae</taxon>
        <taxon>Hypocreales</taxon>
        <taxon>Nectriaceae</taxon>
        <taxon>Fusarium</taxon>
    </lineage>
</organism>
<evidence type="ECO:0000313" key="1">
    <source>
        <dbReference type="EMBL" id="SPJ70351.1"/>
    </source>
</evidence>
<dbReference type="AlphaFoldDB" id="A0AAE8SC69"/>
<dbReference type="EMBL" id="ONZP01000008">
    <property type="protein sequence ID" value="SPJ70351.1"/>
    <property type="molecule type" value="Genomic_DNA"/>
</dbReference>
<keyword evidence="2" id="KW-1185">Reference proteome</keyword>
<name>A0AAE8SC69_9HYPO</name>
<accession>A0AAE8SC69</accession>
<proteinExistence type="predicted"/>